<dbReference type="PANTHER" id="PTHR22934:SF23">
    <property type="entry name" value="ZF-C3H1 DOMAIN-CONTAINING PROTEIN"/>
    <property type="match status" value="1"/>
</dbReference>
<dbReference type="Gene3D" id="4.10.280.10">
    <property type="entry name" value="Helix-loop-helix DNA-binding domain"/>
    <property type="match status" value="1"/>
</dbReference>
<dbReference type="InterPro" id="IPR036638">
    <property type="entry name" value="HLH_DNA-bd_sf"/>
</dbReference>
<feature type="compositionally biased region" description="Polar residues" evidence="1">
    <location>
        <begin position="14"/>
        <end position="37"/>
    </location>
</feature>
<dbReference type="InterPro" id="IPR040112">
    <property type="entry name" value="WetA"/>
</dbReference>
<evidence type="ECO:0000313" key="3">
    <source>
        <dbReference type="EMBL" id="KAF1839910.1"/>
    </source>
</evidence>
<dbReference type="GeneID" id="63852603"/>
<evidence type="ECO:0000313" key="4">
    <source>
        <dbReference type="Proteomes" id="UP000800039"/>
    </source>
</evidence>
<dbReference type="InterPro" id="IPR011598">
    <property type="entry name" value="bHLH_dom"/>
</dbReference>
<dbReference type="SUPFAM" id="SSF47459">
    <property type="entry name" value="HLH, helix-loop-helix DNA-binding domain"/>
    <property type="match status" value="1"/>
</dbReference>
<keyword evidence="4" id="KW-1185">Reference proteome</keyword>
<dbReference type="RefSeq" id="XP_040782473.1">
    <property type="nucleotide sequence ID" value="XM_040935352.1"/>
</dbReference>
<dbReference type="Proteomes" id="UP000800039">
    <property type="component" value="Unassembled WGS sequence"/>
</dbReference>
<feature type="compositionally biased region" description="Polar residues" evidence="1">
    <location>
        <begin position="54"/>
        <end position="80"/>
    </location>
</feature>
<feature type="compositionally biased region" description="Polar residues" evidence="1">
    <location>
        <begin position="445"/>
        <end position="456"/>
    </location>
</feature>
<accession>A0A9P4G6I0</accession>
<feature type="region of interest" description="Disordered" evidence="1">
    <location>
        <begin position="177"/>
        <end position="220"/>
    </location>
</feature>
<feature type="compositionally biased region" description="Polar residues" evidence="1">
    <location>
        <begin position="87"/>
        <end position="118"/>
    </location>
</feature>
<dbReference type="SMART" id="SM00353">
    <property type="entry name" value="HLH"/>
    <property type="match status" value="1"/>
</dbReference>
<feature type="region of interest" description="Disordered" evidence="1">
    <location>
        <begin position="244"/>
        <end position="267"/>
    </location>
</feature>
<reference evidence="3" key="1">
    <citation type="submission" date="2020-01" db="EMBL/GenBank/DDBJ databases">
        <authorList>
            <consortium name="DOE Joint Genome Institute"/>
            <person name="Haridas S."/>
            <person name="Albert R."/>
            <person name="Binder M."/>
            <person name="Bloem J."/>
            <person name="Labutti K."/>
            <person name="Salamov A."/>
            <person name="Andreopoulos B."/>
            <person name="Baker S.E."/>
            <person name="Barry K."/>
            <person name="Bills G."/>
            <person name="Bluhm B.H."/>
            <person name="Cannon C."/>
            <person name="Castanera R."/>
            <person name="Culley D.E."/>
            <person name="Daum C."/>
            <person name="Ezra D."/>
            <person name="Gonzalez J.B."/>
            <person name="Henrissat B."/>
            <person name="Kuo A."/>
            <person name="Liang C."/>
            <person name="Lipzen A."/>
            <person name="Lutzoni F."/>
            <person name="Magnuson J."/>
            <person name="Mondo S."/>
            <person name="Nolan M."/>
            <person name="Ohm R."/>
            <person name="Pangilinan J."/>
            <person name="Park H.-J."/>
            <person name="Ramirez L."/>
            <person name="Alfaro M."/>
            <person name="Sun H."/>
            <person name="Tritt A."/>
            <person name="Yoshinaga Y."/>
            <person name="Zwiers L.-H."/>
            <person name="Turgeon B.G."/>
            <person name="Goodwin S.B."/>
            <person name="Spatafora J.W."/>
            <person name="Crous P.W."/>
            <person name="Grigoriev I.V."/>
        </authorList>
    </citation>
    <scope>NUCLEOTIDE SEQUENCE</scope>
    <source>
        <strain evidence="3">CBS 394.84</strain>
    </source>
</reference>
<feature type="region of interest" description="Disordered" evidence="1">
    <location>
        <begin position="445"/>
        <end position="501"/>
    </location>
</feature>
<proteinExistence type="predicted"/>
<feature type="compositionally biased region" description="Low complexity" evidence="1">
    <location>
        <begin position="458"/>
        <end position="484"/>
    </location>
</feature>
<comment type="caution">
    <text evidence="3">The sequence shown here is derived from an EMBL/GenBank/DDBJ whole genome shotgun (WGS) entry which is preliminary data.</text>
</comment>
<dbReference type="GO" id="GO:0046983">
    <property type="term" value="F:protein dimerization activity"/>
    <property type="evidence" value="ECO:0007669"/>
    <property type="project" value="InterPro"/>
</dbReference>
<dbReference type="EMBL" id="ML976621">
    <property type="protein sequence ID" value="KAF1839910.1"/>
    <property type="molecule type" value="Genomic_DNA"/>
</dbReference>
<dbReference type="Pfam" id="PF00010">
    <property type="entry name" value="HLH"/>
    <property type="match status" value="1"/>
</dbReference>
<dbReference type="AlphaFoldDB" id="A0A9P4G6I0"/>
<sequence>MDTVSHQRHPAPGTVSQGQALPSIASLTSTLSPSEQSPLRLRQQSEAREVRDSGNWSISQSKHSSTVSQGMGLQLQTLLNPSEELPSRNSIPETPSSARYPSGLSQSSQSNALPSLNQGFDNRLSFEAGSHFDSRRSSVDSRMNAGMNHLAISPSSPYDSQNASRVSLVSNLQQQRGITHLDTRPNGASPLSPMSRNGPRANHPPRRAPVINPNPRSVSGMPDPMAAAPTKGYAWAFPDEPELDDKRVSSSGESSIERSTLPSRQNSFATSVNSSIFTTDSKLPSGQQRLDDDIQSTHHHSMQHRSVTSLQGMNHADALSPGSGNYSRTPELRISHKMAERKRRSEMKNLFDELNNILPNSPGSKSSKWEILTKAIEYIKNLGRAHEAARAENARLRPDAEFCRRAQEENELLRNELAAVWNALRRVDPASPHVYGSMTGMLAQQQGATPASTNNVLPPLQQQQQQQAPPQPQPTQWGAPAPTAMQGVEFGGIRPYEHPHR</sequence>
<feature type="compositionally biased region" description="Basic and acidic residues" evidence="1">
    <location>
        <begin position="43"/>
        <end position="52"/>
    </location>
</feature>
<protein>
    <recommendedName>
        <fullName evidence="2">BHLH domain-containing protein</fullName>
    </recommendedName>
</protein>
<organism evidence="3 4">
    <name type="scientific">Cucurbitaria berberidis CBS 394.84</name>
    <dbReference type="NCBI Taxonomy" id="1168544"/>
    <lineage>
        <taxon>Eukaryota</taxon>
        <taxon>Fungi</taxon>
        <taxon>Dikarya</taxon>
        <taxon>Ascomycota</taxon>
        <taxon>Pezizomycotina</taxon>
        <taxon>Dothideomycetes</taxon>
        <taxon>Pleosporomycetidae</taxon>
        <taxon>Pleosporales</taxon>
        <taxon>Pleosporineae</taxon>
        <taxon>Cucurbitariaceae</taxon>
        <taxon>Cucurbitaria</taxon>
    </lineage>
</organism>
<evidence type="ECO:0000259" key="2">
    <source>
        <dbReference type="PROSITE" id="PS50888"/>
    </source>
</evidence>
<dbReference type="PROSITE" id="PS50888">
    <property type="entry name" value="BHLH"/>
    <property type="match status" value="1"/>
</dbReference>
<feature type="compositionally biased region" description="Low complexity" evidence="1">
    <location>
        <begin position="249"/>
        <end position="259"/>
    </location>
</feature>
<dbReference type="PANTHER" id="PTHR22934">
    <property type="entry name" value="PROTEIN ESC1/WETA-RELATED"/>
    <property type="match status" value="1"/>
</dbReference>
<evidence type="ECO:0000256" key="1">
    <source>
        <dbReference type="SAM" id="MobiDB-lite"/>
    </source>
</evidence>
<name>A0A9P4G6I0_9PLEO</name>
<gene>
    <name evidence="3" type="ORF">K460DRAFT_381418</name>
</gene>
<dbReference type="OrthoDB" id="8964853at2759"/>
<feature type="domain" description="BHLH" evidence="2">
    <location>
        <begin position="331"/>
        <end position="382"/>
    </location>
</feature>
<feature type="region of interest" description="Disordered" evidence="1">
    <location>
        <begin position="1"/>
        <end position="118"/>
    </location>
</feature>